<evidence type="ECO:0008006" key="4">
    <source>
        <dbReference type="Google" id="ProtNLM"/>
    </source>
</evidence>
<evidence type="ECO:0000313" key="3">
    <source>
        <dbReference type="Proteomes" id="UP000251891"/>
    </source>
</evidence>
<keyword evidence="3" id="KW-1185">Reference proteome</keyword>
<feature type="signal peptide" evidence="1">
    <location>
        <begin position="1"/>
        <end position="27"/>
    </location>
</feature>
<organism evidence="2 3">
    <name type="scientific">Actinomadura craniellae</name>
    <dbReference type="NCBI Taxonomy" id="2231787"/>
    <lineage>
        <taxon>Bacteria</taxon>
        <taxon>Bacillati</taxon>
        <taxon>Actinomycetota</taxon>
        <taxon>Actinomycetes</taxon>
        <taxon>Streptosporangiales</taxon>
        <taxon>Thermomonosporaceae</taxon>
        <taxon>Actinomadura</taxon>
    </lineage>
</organism>
<dbReference type="RefSeq" id="WP_111870244.1">
    <property type="nucleotide sequence ID" value="NZ_QLYX01000012.1"/>
</dbReference>
<dbReference type="EMBL" id="QLYX01000012">
    <property type="protein sequence ID" value="RAY12637.1"/>
    <property type="molecule type" value="Genomic_DNA"/>
</dbReference>
<keyword evidence="1" id="KW-0732">Signal</keyword>
<sequence length="159" mass="15666">MSRATKLAVTAVIAAAAVAVPASPAMAWTAGPVSAALSGPMIIDAGIPASCTSATYGGSITAAGDLTITSATAECGVAITPSQLPWSGSLTGGVATISGYRVSGMGCTYGGSLVGSYVSEDESFPVTVTFTEQTVSRVSGHFLCPSSATITASYVFTQP</sequence>
<evidence type="ECO:0000313" key="2">
    <source>
        <dbReference type="EMBL" id="RAY12637.1"/>
    </source>
</evidence>
<dbReference type="OrthoDB" id="3481074at2"/>
<protein>
    <recommendedName>
        <fullName evidence="4">Ig-like domain-containing protein</fullName>
    </recommendedName>
</protein>
<name>A0A365H0P4_9ACTN</name>
<feature type="chain" id="PRO_5016792812" description="Ig-like domain-containing protein" evidence="1">
    <location>
        <begin position="28"/>
        <end position="159"/>
    </location>
</feature>
<gene>
    <name evidence="2" type="ORF">DPM19_23875</name>
</gene>
<reference evidence="2 3" key="1">
    <citation type="submission" date="2018-06" db="EMBL/GenBank/DDBJ databases">
        <title>Actinomadura craniellae sp. nov. isolated from marine sponge Craniella sp.</title>
        <authorList>
            <person name="Li L."/>
            <person name="Xu Q.H."/>
            <person name="Lin H.W."/>
            <person name="Lu Y.H."/>
        </authorList>
    </citation>
    <scope>NUCLEOTIDE SEQUENCE [LARGE SCALE GENOMIC DNA]</scope>
    <source>
        <strain evidence="2 3">LHW63021</strain>
    </source>
</reference>
<proteinExistence type="predicted"/>
<accession>A0A365H0P4</accession>
<dbReference type="AlphaFoldDB" id="A0A365H0P4"/>
<evidence type="ECO:0000256" key="1">
    <source>
        <dbReference type="SAM" id="SignalP"/>
    </source>
</evidence>
<dbReference type="Proteomes" id="UP000251891">
    <property type="component" value="Unassembled WGS sequence"/>
</dbReference>
<comment type="caution">
    <text evidence="2">The sequence shown here is derived from an EMBL/GenBank/DDBJ whole genome shotgun (WGS) entry which is preliminary data.</text>
</comment>